<evidence type="ECO:0000313" key="1">
    <source>
        <dbReference type="EMBL" id="MFC3999725.1"/>
    </source>
</evidence>
<sequence length="157" mass="16615">MKNLLMRLSELDTQAGDELRVIGFFDALLQNGARLDRILLETARLAECPVGVSVPALGVNRRAGHRGALLPAVEAAPGALTHRLADGGRVWIERQGPALALDTMLAERLGLACTIALGGGTDHPDPALVELVLNASTGEPERSRALHRLGIAPDRPV</sequence>
<keyword evidence="2" id="KW-1185">Reference proteome</keyword>
<accession>A0ABV8FU96</accession>
<reference evidence="2" key="1">
    <citation type="journal article" date="2019" name="Int. J. Syst. Evol. Microbiol.">
        <title>The Global Catalogue of Microorganisms (GCM) 10K type strain sequencing project: providing services to taxonomists for standard genome sequencing and annotation.</title>
        <authorList>
            <consortium name="The Broad Institute Genomics Platform"/>
            <consortium name="The Broad Institute Genome Sequencing Center for Infectious Disease"/>
            <person name="Wu L."/>
            <person name="Ma J."/>
        </authorList>
    </citation>
    <scope>NUCLEOTIDE SEQUENCE [LARGE SCALE GENOMIC DNA]</scope>
    <source>
        <strain evidence="2">TBRC 1826</strain>
    </source>
</reference>
<protein>
    <submittedName>
        <fullName evidence="1">Uncharacterized protein</fullName>
    </submittedName>
</protein>
<name>A0ABV8FU96_9ACTN</name>
<organism evidence="1 2">
    <name type="scientific">Nocardiopsis sediminis</name>
    <dbReference type="NCBI Taxonomy" id="1778267"/>
    <lineage>
        <taxon>Bacteria</taxon>
        <taxon>Bacillati</taxon>
        <taxon>Actinomycetota</taxon>
        <taxon>Actinomycetes</taxon>
        <taxon>Streptosporangiales</taxon>
        <taxon>Nocardiopsidaceae</taxon>
        <taxon>Nocardiopsis</taxon>
    </lineage>
</organism>
<proteinExistence type="predicted"/>
<dbReference type="Proteomes" id="UP001595847">
    <property type="component" value="Unassembled WGS sequence"/>
</dbReference>
<feature type="non-terminal residue" evidence="1">
    <location>
        <position position="157"/>
    </location>
</feature>
<dbReference type="EMBL" id="JBHSBH010000019">
    <property type="protein sequence ID" value="MFC3999725.1"/>
    <property type="molecule type" value="Genomic_DNA"/>
</dbReference>
<gene>
    <name evidence="1" type="ORF">ACFOVU_27680</name>
</gene>
<comment type="caution">
    <text evidence="1">The sequence shown here is derived from an EMBL/GenBank/DDBJ whole genome shotgun (WGS) entry which is preliminary data.</text>
</comment>
<evidence type="ECO:0000313" key="2">
    <source>
        <dbReference type="Proteomes" id="UP001595847"/>
    </source>
</evidence>